<dbReference type="InterPro" id="IPR029058">
    <property type="entry name" value="AB_hydrolase_fold"/>
</dbReference>
<feature type="region of interest" description="Disordered" evidence="4">
    <location>
        <begin position="291"/>
        <end position="320"/>
    </location>
</feature>
<feature type="compositionally biased region" description="Low complexity" evidence="4">
    <location>
        <begin position="250"/>
        <end position="267"/>
    </location>
</feature>
<keyword evidence="2 6" id="KW-0378">Hydrolase</keyword>
<feature type="compositionally biased region" description="Acidic residues" evidence="4">
    <location>
        <begin position="1090"/>
        <end position="1100"/>
    </location>
</feature>
<dbReference type="InParanoid" id="A0A316W1V2"/>
<feature type="compositionally biased region" description="Basic and acidic residues" evidence="4">
    <location>
        <begin position="464"/>
        <end position="474"/>
    </location>
</feature>
<comment type="similarity">
    <text evidence="1">Belongs to the 'GDXG' lipolytic enzyme family.</text>
</comment>
<feature type="compositionally biased region" description="Low complexity" evidence="4">
    <location>
        <begin position="42"/>
        <end position="56"/>
    </location>
</feature>
<dbReference type="InterPro" id="IPR050300">
    <property type="entry name" value="GDXG_lipolytic_enzyme"/>
</dbReference>
<feature type="active site" evidence="3">
    <location>
        <position position="602"/>
    </location>
</feature>
<feature type="compositionally biased region" description="Polar residues" evidence="4">
    <location>
        <begin position="181"/>
        <end position="191"/>
    </location>
</feature>
<feature type="region of interest" description="Disordered" evidence="4">
    <location>
        <begin position="1056"/>
        <end position="1158"/>
    </location>
</feature>
<feature type="region of interest" description="Disordered" evidence="4">
    <location>
        <begin position="203"/>
        <end position="278"/>
    </location>
</feature>
<dbReference type="PROSITE" id="PS01174">
    <property type="entry name" value="LIPASE_GDXG_SER"/>
    <property type="match status" value="1"/>
</dbReference>
<dbReference type="PANTHER" id="PTHR48081:SF8">
    <property type="entry name" value="ALPHA_BETA HYDROLASE FOLD-3 DOMAIN-CONTAINING PROTEIN-RELATED"/>
    <property type="match status" value="1"/>
</dbReference>
<dbReference type="Gene3D" id="3.40.50.1820">
    <property type="entry name" value="alpha/beta hydrolase"/>
    <property type="match status" value="1"/>
</dbReference>
<gene>
    <name evidence="6" type="ORF">IE81DRAFT_322017</name>
</gene>
<organism evidence="6 7">
    <name type="scientific">Ceraceosorus guamensis</name>
    <dbReference type="NCBI Taxonomy" id="1522189"/>
    <lineage>
        <taxon>Eukaryota</taxon>
        <taxon>Fungi</taxon>
        <taxon>Dikarya</taxon>
        <taxon>Basidiomycota</taxon>
        <taxon>Ustilaginomycotina</taxon>
        <taxon>Exobasidiomycetes</taxon>
        <taxon>Ceraceosorales</taxon>
        <taxon>Ceraceosoraceae</taxon>
        <taxon>Ceraceosorus</taxon>
    </lineage>
</organism>
<dbReference type="SUPFAM" id="SSF53474">
    <property type="entry name" value="alpha/beta-Hydrolases"/>
    <property type="match status" value="1"/>
</dbReference>
<feature type="compositionally biased region" description="Low complexity" evidence="4">
    <location>
        <begin position="93"/>
        <end position="132"/>
    </location>
</feature>
<feature type="region of interest" description="Disordered" evidence="4">
    <location>
        <begin position="711"/>
        <end position="751"/>
    </location>
</feature>
<dbReference type="EMBL" id="KZ819366">
    <property type="protein sequence ID" value="PWN43846.1"/>
    <property type="molecule type" value="Genomic_DNA"/>
</dbReference>
<proteinExistence type="inferred from homology"/>
<evidence type="ECO:0000256" key="1">
    <source>
        <dbReference type="ARBA" id="ARBA00010515"/>
    </source>
</evidence>
<dbReference type="InterPro" id="IPR013094">
    <property type="entry name" value="AB_hydrolase_3"/>
</dbReference>
<dbReference type="STRING" id="1522189.A0A316W1V2"/>
<dbReference type="GO" id="GO:0016787">
    <property type="term" value="F:hydrolase activity"/>
    <property type="evidence" value="ECO:0007669"/>
    <property type="project" value="UniProtKB-KW"/>
</dbReference>
<protein>
    <submittedName>
        <fullName evidence="6">Alpha/beta-hydrolase</fullName>
    </submittedName>
</protein>
<feature type="compositionally biased region" description="Polar residues" evidence="4">
    <location>
        <begin position="303"/>
        <end position="312"/>
    </location>
</feature>
<feature type="region of interest" description="Disordered" evidence="4">
    <location>
        <begin position="1"/>
        <end position="191"/>
    </location>
</feature>
<evidence type="ECO:0000313" key="7">
    <source>
        <dbReference type="Proteomes" id="UP000245783"/>
    </source>
</evidence>
<evidence type="ECO:0000256" key="2">
    <source>
        <dbReference type="ARBA" id="ARBA00022801"/>
    </source>
</evidence>
<dbReference type="PROSITE" id="PS01173">
    <property type="entry name" value="LIPASE_GDXG_HIS"/>
    <property type="match status" value="1"/>
</dbReference>
<sequence length="1393" mass="146737">MSGNAAAPPERGRPRSRVSFSSPPQPQTQLAAASPDAEGTHAASAPPSPASSVSSSTTITLGKPLPFVEERGQTDSTGALQATAGHGSDQVGSSTSSSTTPSTSSTLTSRSLAALSGAMSLGLGSSVSSTAGKGHKEADLTGSDQSLAASQKGKAPEGRPNNPRQRSKGQMERRRVAVGVSGSSNPIATTLQASPAIGSAFAAPPLQSVGSRHRAPATSHGQTPAGPSRTAQRLGLESGQRGPRLSVRLPTSASPSVPPTSSSSSTRDTPRRSAEDEELKRQIRLVLSSAGNDVPSLGADSRSAWSSSTNQDSTTSASALTASSPPTFIGGLYFTDCIFIALVYGLNLLRTCSIAELGDVVCLGIVYLFFKLPRNLARRRTLNPDAGDAIRPGDRPAKLSAFHHTMLLLVRFMCGCFPHLFPRILFAEQTIGPFVYWRTGGGSADLVRAFDAGLQSSPSKASRNGKEKAQREGESFSSHSRRRLAAPGFKAFEFSTRPQASSPQKLNAGASPTTLFYLHGGGFSLGSVAFYAEALIRLRNKLSALETANSTSDHEARVVAVEYSLSPTSLFPVQLLQCLRCYAHLIEKEGQDASRICIAGDSAGGNLAMSLLLVLSGAVKEERLNERDWTQLPLPGKALLISPWTDLRPHSSLALSADVQRRRQVKGFHWDYVTSHALQHFAQVYTGALDRPRRVAGPLGYVARLSTFGQRIGQPTSARRTSSSGSSPDSKRGNGGGHSRRKMPKNGPAAQHSLVSTLATPIVALSRLLHTMLSEPLFVLIGAANGQAPHSTEPTIGIHDDPEGSGLDPLFPADERSCDIVTSSQDLSRRMDDPKSAFIHPEARDLLENNPLISPAKADWTLVPPLEGGMYVTWGKHETLAYDIQEWVSRVRDGYASSHADQASVVPQAPDQDKDELSPVFKQTGLADTADLAPGSAMDIARLQAERAVQSHIERGAGGVHAWPFVNMYLASSHAERERGLDLLAQFIANPSPKTPVAPEGQGLALHLGSPASSHESVRLASSEKPSLAQSLASMSVPANTDADVDLQAATDVDPVTGIPLYSPGSMPSDTGEGLLYSSEDNSNSQSDGGLDEDSMEGDDGNGHGESREDEEEEGSDLSSGLQTGPGRSRDAAQGGSGDVYLMPVHLSRPSDSGLRSSVVASAAPVNAWMASSSSTGAAALPEDLNPSYFGLSHYSQPRMHSTTLGLHDPNRDPRMARITHHPVEPEGLSDIAEEDSVLSGSVMSDGFQGGPPASSAQHSLYAPASGTTNPAARQDLRLNTRAATHGRTQSPPSEGEQSGMEVDSAEEVFSPIDSPAGAFSDEESETVGHARGPSSSASTSAWKSSADLAQPSLLSEQQENARSEDAVELQGELDASTIRSTPKKKSKADVWW</sequence>
<accession>A0A316W1V2</accession>
<feature type="compositionally biased region" description="Polar residues" evidence="4">
    <location>
        <begin position="1287"/>
        <end position="1297"/>
    </location>
</feature>
<evidence type="ECO:0000256" key="4">
    <source>
        <dbReference type="SAM" id="MobiDB-lite"/>
    </source>
</evidence>
<name>A0A316W1V2_9BASI</name>
<dbReference type="OrthoDB" id="2152029at2759"/>
<reference evidence="6 7" key="1">
    <citation type="journal article" date="2018" name="Mol. Biol. Evol.">
        <title>Broad Genomic Sampling Reveals a Smut Pathogenic Ancestry of the Fungal Clade Ustilaginomycotina.</title>
        <authorList>
            <person name="Kijpornyongpan T."/>
            <person name="Mondo S.J."/>
            <person name="Barry K."/>
            <person name="Sandor L."/>
            <person name="Lee J."/>
            <person name="Lipzen A."/>
            <person name="Pangilinan J."/>
            <person name="LaButti K."/>
            <person name="Hainaut M."/>
            <person name="Henrissat B."/>
            <person name="Grigoriev I.V."/>
            <person name="Spatafora J.W."/>
            <person name="Aime M.C."/>
        </authorList>
    </citation>
    <scope>NUCLEOTIDE SEQUENCE [LARGE SCALE GENOMIC DNA]</scope>
    <source>
        <strain evidence="6 7">MCA 4658</strain>
    </source>
</reference>
<evidence type="ECO:0000259" key="5">
    <source>
        <dbReference type="Pfam" id="PF07859"/>
    </source>
</evidence>
<dbReference type="InterPro" id="IPR002168">
    <property type="entry name" value="Lipase_GDXG_HIS_AS"/>
</dbReference>
<feature type="compositionally biased region" description="Basic and acidic residues" evidence="4">
    <location>
        <begin position="268"/>
        <end position="278"/>
    </location>
</feature>
<evidence type="ECO:0000313" key="6">
    <source>
        <dbReference type="EMBL" id="PWN43846.1"/>
    </source>
</evidence>
<feature type="region of interest" description="Disordered" evidence="4">
    <location>
        <begin position="455"/>
        <end position="482"/>
    </location>
</feature>
<dbReference type="InterPro" id="IPR033140">
    <property type="entry name" value="Lipase_GDXG_put_SER_AS"/>
</dbReference>
<dbReference type="PANTHER" id="PTHR48081">
    <property type="entry name" value="AB HYDROLASE SUPERFAMILY PROTEIN C4A8.06C"/>
    <property type="match status" value="1"/>
</dbReference>
<feature type="domain" description="Alpha/beta hydrolase fold-3" evidence="5">
    <location>
        <begin position="515"/>
        <end position="693"/>
    </location>
</feature>
<feature type="compositionally biased region" description="Low complexity" evidence="4">
    <location>
        <begin position="717"/>
        <end position="728"/>
    </location>
</feature>
<feature type="region of interest" description="Disordered" evidence="4">
    <location>
        <begin position="1201"/>
        <end position="1393"/>
    </location>
</feature>
<dbReference type="Proteomes" id="UP000245783">
    <property type="component" value="Unassembled WGS sequence"/>
</dbReference>
<evidence type="ECO:0000256" key="3">
    <source>
        <dbReference type="PROSITE-ProRule" id="PRU10038"/>
    </source>
</evidence>
<dbReference type="RefSeq" id="XP_025371006.1">
    <property type="nucleotide sequence ID" value="XM_025513507.1"/>
</dbReference>
<dbReference type="GeneID" id="37035377"/>
<keyword evidence="7" id="KW-1185">Reference proteome</keyword>
<feature type="compositionally biased region" description="Polar residues" evidence="4">
    <location>
        <begin position="1079"/>
        <end position="1088"/>
    </location>
</feature>
<dbReference type="Pfam" id="PF07859">
    <property type="entry name" value="Abhydrolase_3"/>
    <property type="match status" value="1"/>
</dbReference>
<feature type="compositionally biased region" description="Low complexity" evidence="4">
    <location>
        <begin position="1335"/>
        <end position="1347"/>
    </location>
</feature>